<comment type="caution">
    <text evidence="2">The sequence shown here is derived from an EMBL/GenBank/DDBJ whole genome shotgun (WGS) entry which is preliminary data.</text>
</comment>
<name>A0ABN9U6N1_9DINO</name>
<accession>A0ABN9U6N1</accession>
<feature type="region of interest" description="Disordered" evidence="1">
    <location>
        <begin position="37"/>
        <end position="67"/>
    </location>
</feature>
<feature type="compositionally biased region" description="Basic residues" evidence="1">
    <location>
        <begin position="99"/>
        <end position="113"/>
    </location>
</feature>
<dbReference type="Proteomes" id="UP001189429">
    <property type="component" value="Unassembled WGS sequence"/>
</dbReference>
<feature type="region of interest" description="Disordered" evidence="1">
    <location>
        <begin position="86"/>
        <end position="150"/>
    </location>
</feature>
<reference evidence="2" key="1">
    <citation type="submission" date="2023-10" db="EMBL/GenBank/DDBJ databases">
        <authorList>
            <person name="Chen Y."/>
            <person name="Shah S."/>
            <person name="Dougan E. K."/>
            <person name="Thang M."/>
            <person name="Chan C."/>
        </authorList>
    </citation>
    <scope>NUCLEOTIDE SEQUENCE [LARGE SCALE GENOMIC DNA]</scope>
</reference>
<evidence type="ECO:0000256" key="1">
    <source>
        <dbReference type="SAM" id="MobiDB-lite"/>
    </source>
</evidence>
<dbReference type="EMBL" id="CAUYUJ010015492">
    <property type="protein sequence ID" value="CAK0854631.1"/>
    <property type="molecule type" value="Genomic_DNA"/>
</dbReference>
<keyword evidence="3" id="KW-1185">Reference proteome</keyword>
<gene>
    <name evidence="2" type="ORF">PCOR1329_LOCUS45657</name>
</gene>
<proteinExistence type="predicted"/>
<protein>
    <submittedName>
        <fullName evidence="2">Uncharacterized protein</fullName>
    </submittedName>
</protein>
<feature type="compositionally biased region" description="Polar residues" evidence="1">
    <location>
        <begin position="46"/>
        <end position="63"/>
    </location>
</feature>
<organism evidence="2 3">
    <name type="scientific">Prorocentrum cordatum</name>
    <dbReference type="NCBI Taxonomy" id="2364126"/>
    <lineage>
        <taxon>Eukaryota</taxon>
        <taxon>Sar</taxon>
        <taxon>Alveolata</taxon>
        <taxon>Dinophyceae</taxon>
        <taxon>Prorocentrales</taxon>
        <taxon>Prorocentraceae</taxon>
        <taxon>Prorocentrum</taxon>
    </lineage>
</organism>
<evidence type="ECO:0000313" key="3">
    <source>
        <dbReference type="Proteomes" id="UP001189429"/>
    </source>
</evidence>
<sequence length="150" mass="16482">MTTTSAAALPSGMNTKNTFLDCRSPWIGYVTLDWRPSSDPTDDRVSINSTSQRIADTSTSEGSNCFEDQEPGVRRLMVEGAAQQKMVQLAQQGEDRRTKMSRTQRRRAQRKLMRAFQAELMDPDDSPSGTPDAAGSSSGEQESTSTKISL</sequence>
<feature type="compositionally biased region" description="Low complexity" evidence="1">
    <location>
        <begin position="133"/>
        <end position="150"/>
    </location>
</feature>
<evidence type="ECO:0000313" key="2">
    <source>
        <dbReference type="EMBL" id="CAK0854631.1"/>
    </source>
</evidence>